<accession>A0ABP7XS82</accession>
<name>A0ABP7XS82_9ACTN</name>
<protein>
    <recommendedName>
        <fullName evidence="4">XRE family transcriptional regulator</fullName>
    </recommendedName>
</protein>
<evidence type="ECO:0008006" key="4">
    <source>
        <dbReference type="Google" id="ProtNLM"/>
    </source>
</evidence>
<dbReference type="Proteomes" id="UP001501495">
    <property type="component" value="Unassembled WGS sequence"/>
</dbReference>
<reference evidence="3" key="1">
    <citation type="journal article" date="2019" name="Int. J. Syst. Evol. Microbiol.">
        <title>The Global Catalogue of Microorganisms (GCM) 10K type strain sequencing project: providing services to taxonomists for standard genome sequencing and annotation.</title>
        <authorList>
            <consortium name="The Broad Institute Genomics Platform"/>
            <consortium name="The Broad Institute Genome Sequencing Center for Infectious Disease"/>
            <person name="Wu L."/>
            <person name="Ma J."/>
        </authorList>
    </citation>
    <scope>NUCLEOTIDE SEQUENCE [LARGE SCALE GENOMIC DNA]</scope>
    <source>
        <strain evidence="3">JCM 16703</strain>
    </source>
</reference>
<evidence type="ECO:0000313" key="2">
    <source>
        <dbReference type="EMBL" id="GAA4124682.1"/>
    </source>
</evidence>
<sequence length="159" mass="17529">MAHESPSAQVLARLPEHLVLEIKAEMGRRDLSSRALGRLIGQNSQYMSFRLDGGNPRTGERVPLNVRDLAAIASALNLDPAELMERATVAALEEALQVVDIKDFDRFDGPLTSMWVAAAVDPKRRSSRSQTSGRVNRLSAVRDELPEVQSTAARKPRKD</sequence>
<organism evidence="2 3">
    <name type="scientific">Nocardioides fonticola</name>
    <dbReference type="NCBI Taxonomy" id="450363"/>
    <lineage>
        <taxon>Bacteria</taxon>
        <taxon>Bacillati</taxon>
        <taxon>Actinomycetota</taxon>
        <taxon>Actinomycetes</taxon>
        <taxon>Propionibacteriales</taxon>
        <taxon>Nocardioidaceae</taxon>
        <taxon>Nocardioides</taxon>
    </lineage>
</organism>
<keyword evidence="3" id="KW-1185">Reference proteome</keyword>
<proteinExistence type="predicted"/>
<gene>
    <name evidence="2" type="ORF">GCM10022215_32530</name>
</gene>
<evidence type="ECO:0000313" key="3">
    <source>
        <dbReference type="Proteomes" id="UP001501495"/>
    </source>
</evidence>
<dbReference type="EMBL" id="BAAAZH010000025">
    <property type="protein sequence ID" value="GAA4124682.1"/>
    <property type="molecule type" value="Genomic_DNA"/>
</dbReference>
<comment type="caution">
    <text evidence="2">The sequence shown here is derived from an EMBL/GenBank/DDBJ whole genome shotgun (WGS) entry which is preliminary data.</text>
</comment>
<feature type="region of interest" description="Disordered" evidence="1">
    <location>
        <begin position="123"/>
        <end position="159"/>
    </location>
</feature>
<dbReference type="RefSeq" id="WP_344734517.1">
    <property type="nucleotide sequence ID" value="NZ_BAAAZH010000025.1"/>
</dbReference>
<evidence type="ECO:0000256" key="1">
    <source>
        <dbReference type="SAM" id="MobiDB-lite"/>
    </source>
</evidence>